<dbReference type="Proteomes" id="UP001056120">
    <property type="component" value="Linkage Group LG03"/>
</dbReference>
<accession>A0ACB9JQN1</accession>
<reference evidence="2" key="1">
    <citation type="journal article" date="2022" name="Mol. Ecol. Resour.">
        <title>The genomes of chicory, endive, great burdock and yacon provide insights into Asteraceae palaeo-polyploidization history and plant inulin production.</title>
        <authorList>
            <person name="Fan W."/>
            <person name="Wang S."/>
            <person name="Wang H."/>
            <person name="Wang A."/>
            <person name="Jiang F."/>
            <person name="Liu H."/>
            <person name="Zhao H."/>
            <person name="Xu D."/>
            <person name="Zhang Y."/>
        </authorList>
    </citation>
    <scope>NUCLEOTIDE SEQUENCE [LARGE SCALE GENOMIC DNA]</scope>
    <source>
        <strain evidence="2">cv. Yunnan</strain>
    </source>
</reference>
<evidence type="ECO:0000313" key="2">
    <source>
        <dbReference type="Proteomes" id="UP001056120"/>
    </source>
</evidence>
<dbReference type="EMBL" id="CM042020">
    <property type="protein sequence ID" value="KAI3822339.1"/>
    <property type="molecule type" value="Genomic_DNA"/>
</dbReference>
<protein>
    <submittedName>
        <fullName evidence="1">Uncharacterized protein</fullName>
    </submittedName>
</protein>
<name>A0ACB9JQN1_9ASTR</name>
<gene>
    <name evidence="1" type="ORF">L1987_09928</name>
</gene>
<sequence>MKISSSTAVYFKSEEFLNQSLILNRRFSIDAQEGFIYQNRRFKLKPQSEDFLLLGFGGMSNEMYKRRG</sequence>
<keyword evidence="2" id="KW-1185">Reference proteome</keyword>
<evidence type="ECO:0000313" key="1">
    <source>
        <dbReference type="EMBL" id="KAI3822339.1"/>
    </source>
</evidence>
<organism evidence="1 2">
    <name type="scientific">Smallanthus sonchifolius</name>
    <dbReference type="NCBI Taxonomy" id="185202"/>
    <lineage>
        <taxon>Eukaryota</taxon>
        <taxon>Viridiplantae</taxon>
        <taxon>Streptophyta</taxon>
        <taxon>Embryophyta</taxon>
        <taxon>Tracheophyta</taxon>
        <taxon>Spermatophyta</taxon>
        <taxon>Magnoliopsida</taxon>
        <taxon>eudicotyledons</taxon>
        <taxon>Gunneridae</taxon>
        <taxon>Pentapetalae</taxon>
        <taxon>asterids</taxon>
        <taxon>campanulids</taxon>
        <taxon>Asterales</taxon>
        <taxon>Asteraceae</taxon>
        <taxon>Asteroideae</taxon>
        <taxon>Heliantheae alliance</taxon>
        <taxon>Millerieae</taxon>
        <taxon>Smallanthus</taxon>
    </lineage>
</organism>
<proteinExistence type="predicted"/>
<comment type="caution">
    <text evidence="1">The sequence shown here is derived from an EMBL/GenBank/DDBJ whole genome shotgun (WGS) entry which is preliminary data.</text>
</comment>
<reference evidence="1 2" key="2">
    <citation type="journal article" date="2022" name="Mol. Ecol. Resour.">
        <title>The genomes of chicory, endive, great burdock and yacon provide insights into Asteraceae paleo-polyploidization history and plant inulin production.</title>
        <authorList>
            <person name="Fan W."/>
            <person name="Wang S."/>
            <person name="Wang H."/>
            <person name="Wang A."/>
            <person name="Jiang F."/>
            <person name="Liu H."/>
            <person name="Zhao H."/>
            <person name="Xu D."/>
            <person name="Zhang Y."/>
        </authorList>
    </citation>
    <scope>NUCLEOTIDE SEQUENCE [LARGE SCALE GENOMIC DNA]</scope>
    <source>
        <strain evidence="2">cv. Yunnan</strain>
        <tissue evidence="1">Leaves</tissue>
    </source>
</reference>